<protein>
    <submittedName>
        <fullName evidence="1">Heat shock 70 kDa protein 15-like</fullName>
    </submittedName>
</protein>
<reference evidence="1" key="2">
    <citation type="submission" date="2023-04" db="EMBL/GenBank/DDBJ databases">
        <authorList>
            <person name="Bruccoleri R.E."/>
            <person name="Oakeley E.J."/>
            <person name="Faust A.-M."/>
            <person name="Dessus-Babus S."/>
            <person name="Altorfer M."/>
            <person name="Burckhardt D."/>
            <person name="Oertli M."/>
            <person name="Naumann U."/>
            <person name="Petersen F."/>
            <person name="Wong J."/>
        </authorList>
    </citation>
    <scope>NUCLEOTIDE SEQUENCE</scope>
    <source>
        <strain evidence="1">GSM-AAB239-AS_SAM_17_03QT</strain>
        <tissue evidence="1">Leaf</tissue>
    </source>
</reference>
<dbReference type="AlphaFoldDB" id="A0AAX6FVA8"/>
<dbReference type="Proteomes" id="UP001140949">
    <property type="component" value="Unassembled WGS sequence"/>
</dbReference>
<gene>
    <name evidence="1" type="ORF">M6B38_396820</name>
</gene>
<dbReference type="EMBL" id="JANAVB010025598">
    <property type="protein sequence ID" value="KAJ6820399.1"/>
    <property type="molecule type" value="Genomic_DNA"/>
</dbReference>
<evidence type="ECO:0000313" key="1">
    <source>
        <dbReference type="EMBL" id="KAJ6820399.1"/>
    </source>
</evidence>
<name>A0AAX6FVA8_IRIPA</name>
<reference evidence="1" key="1">
    <citation type="journal article" date="2023" name="GigaByte">
        <title>Genome assembly of the bearded iris, Iris pallida Lam.</title>
        <authorList>
            <person name="Bruccoleri R.E."/>
            <person name="Oakeley E.J."/>
            <person name="Faust A.M.E."/>
            <person name="Altorfer M."/>
            <person name="Dessus-Babus S."/>
            <person name="Burckhardt D."/>
            <person name="Oertli M."/>
            <person name="Naumann U."/>
            <person name="Petersen F."/>
            <person name="Wong J."/>
        </authorList>
    </citation>
    <scope>NUCLEOTIDE SEQUENCE</scope>
    <source>
        <strain evidence="1">GSM-AAB239-AS_SAM_17_03QT</strain>
    </source>
</reference>
<organism evidence="1 2">
    <name type="scientific">Iris pallida</name>
    <name type="common">Sweet iris</name>
    <dbReference type="NCBI Taxonomy" id="29817"/>
    <lineage>
        <taxon>Eukaryota</taxon>
        <taxon>Viridiplantae</taxon>
        <taxon>Streptophyta</taxon>
        <taxon>Embryophyta</taxon>
        <taxon>Tracheophyta</taxon>
        <taxon>Spermatophyta</taxon>
        <taxon>Magnoliopsida</taxon>
        <taxon>Liliopsida</taxon>
        <taxon>Asparagales</taxon>
        <taxon>Iridaceae</taxon>
        <taxon>Iridoideae</taxon>
        <taxon>Irideae</taxon>
        <taxon>Iris</taxon>
    </lineage>
</organism>
<keyword evidence="2" id="KW-1185">Reference proteome</keyword>
<keyword evidence="1" id="KW-0346">Stress response</keyword>
<proteinExistence type="predicted"/>
<accession>A0AAX6FVA8</accession>
<sequence length="110" mass="12607">MVLSASREVYEVHIILMSQVISETFGAMAKTKMIAFILEQVRLCLDLVPGPPRLCSCTNFVKENKKKTKEGDNVVEEARADIEPLLELKSIYYKLMFWLSINEKKFGFCV</sequence>
<comment type="caution">
    <text evidence="1">The sequence shown here is derived from an EMBL/GenBank/DDBJ whole genome shotgun (WGS) entry which is preliminary data.</text>
</comment>
<evidence type="ECO:0000313" key="2">
    <source>
        <dbReference type="Proteomes" id="UP001140949"/>
    </source>
</evidence>